<keyword evidence="4" id="KW-1185">Reference proteome</keyword>
<dbReference type="Proteomes" id="UP000887575">
    <property type="component" value="Unassembled WGS sequence"/>
</dbReference>
<evidence type="ECO:0000313" key="5">
    <source>
        <dbReference type="WBParaSite" id="MBELARI_LOCUS8288"/>
    </source>
</evidence>
<organism evidence="4 5">
    <name type="scientific">Mesorhabditis belari</name>
    <dbReference type="NCBI Taxonomy" id="2138241"/>
    <lineage>
        <taxon>Eukaryota</taxon>
        <taxon>Metazoa</taxon>
        <taxon>Ecdysozoa</taxon>
        <taxon>Nematoda</taxon>
        <taxon>Chromadorea</taxon>
        <taxon>Rhabditida</taxon>
        <taxon>Rhabditina</taxon>
        <taxon>Rhabditomorpha</taxon>
        <taxon>Rhabditoidea</taxon>
        <taxon>Rhabditidae</taxon>
        <taxon>Mesorhabditinae</taxon>
        <taxon>Mesorhabditis</taxon>
    </lineage>
</organism>
<proteinExistence type="predicted"/>
<keyword evidence="2" id="KW-0472">Membrane</keyword>
<name>A0AAF3FMZ0_9BILA</name>
<evidence type="ECO:0000256" key="3">
    <source>
        <dbReference type="SAM" id="SignalP"/>
    </source>
</evidence>
<keyword evidence="3" id="KW-0732">Signal</keyword>
<feature type="compositionally biased region" description="Polar residues" evidence="1">
    <location>
        <begin position="220"/>
        <end position="232"/>
    </location>
</feature>
<accession>A0AAF3FMZ0</accession>
<feature type="signal peptide" evidence="3">
    <location>
        <begin position="1"/>
        <end position="21"/>
    </location>
</feature>
<dbReference type="WBParaSite" id="MBELARI_LOCUS8288">
    <property type="protein sequence ID" value="MBELARI_LOCUS8288"/>
    <property type="gene ID" value="MBELARI_LOCUS8288"/>
</dbReference>
<feature type="region of interest" description="Disordered" evidence="1">
    <location>
        <begin position="212"/>
        <end position="253"/>
    </location>
</feature>
<evidence type="ECO:0000256" key="1">
    <source>
        <dbReference type="SAM" id="MobiDB-lite"/>
    </source>
</evidence>
<sequence>MLLSGLLLGFIFSSLIVQGNTANSCHRLTGQQIDNVTECVLSSIIQKGYNEKFWGQNVTNAKAVSFICNHTVELFKECPCSREVLHFVVNTCHKKEEPLVGIRLLSSVISSISRPAGHDVLSTTEENEPLSGESVLYHSVVNPEESEAVKFWFSWKGFAVLLAIKLMMIACGVFGICVGCIVMIYCLMMMQKKEKEMEQLRESVLAQKKAIRKEKRFQERTCSQTRPQSHAESSSYPSARHSSKSSRRSSRRV</sequence>
<dbReference type="AlphaFoldDB" id="A0AAF3FMZ0"/>
<keyword evidence="2" id="KW-0812">Transmembrane</keyword>
<keyword evidence="2" id="KW-1133">Transmembrane helix</keyword>
<feature type="transmembrane region" description="Helical" evidence="2">
    <location>
        <begin position="158"/>
        <end position="187"/>
    </location>
</feature>
<feature type="chain" id="PRO_5042152173" evidence="3">
    <location>
        <begin position="22"/>
        <end position="253"/>
    </location>
</feature>
<reference evidence="5" key="1">
    <citation type="submission" date="2024-02" db="UniProtKB">
        <authorList>
            <consortium name="WormBaseParasite"/>
        </authorList>
    </citation>
    <scope>IDENTIFICATION</scope>
</reference>
<feature type="compositionally biased region" description="Basic residues" evidence="1">
    <location>
        <begin position="241"/>
        <end position="253"/>
    </location>
</feature>
<evidence type="ECO:0000256" key="2">
    <source>
        <dbReference type="SAM" id="Phobius"/>
    </source>
</evidence>
<protein>
    <submittedName>
        <fullName evidence="5">Uncharacterized protein</fullName>
    </submittedName>
</protein>
<evidence type="ECO:0000313" key="4">
    <source>
        <dbReference type="Proteomes" id="UP000887575"/>
    </source>
</evidence>